<name>A0A6G1CZN7_9ORYZ</name>
<feature type="compositionally biased region" description="Basic and acidic residues" evidence="1">
    <location>
        <begin position="67"/>
        <end position="76"/>
    </location>
</feature>
<dbReference type="AlphaFoldDB" id="A0A6G1CZN7"/>
<keyword evidence="3" id="KW-1185">Reference proteome</keyword>
<sequence>MEEWEAPIAAGLGGKGEGGSEQGVQLGQGDLEDGGDGRSGVGLAVAARTTVGIGGSVASKPRLCKSVADKPREHRSLAGGPRQRKTTTAGSRVMDVVTAGLGAAAPSATCPGVVDPTAAGLVSVDLSTAGHVNLFSYQLWRVINVVAAPVLLLPTPYQSYSCGSNIMWVNASWTDGGEAWRMWPNPFPSPSLKSIWRQGLVDAAGSLPTSLPRGAACPWQTPAARPKSPLASVAVVAFPSPFLLLATRSGNLEVGGRQIGPPLTSPPPWLLPPSLSVAVTSSTDGP</sequence>
<reference evidence="2 3" key="1">
    <citation type="submission" date="2019-11" db="EMBL/GenBank/DDBJ databases">
        <title>Whole genome sequence of Oryza granulata.</title>
        <authorList>
            <person name="Li W."/>
        </authorList>
    </citation>
    <scope>NUCLEOTIDE SEQUENCE [LARGE SCALE GENOMIC DNA]</scope>
    <source>
        <strain evidence="3">cv. Menghai</strain>
        <tissue evidence="2">Leaf</tissue>
    </source>
</reference>
<feature type="region of interest" description="Disordered" evidence="1">
    <location>
        <begin position="1"/>
        <end position="37"/>
    </location>
</feature>
<feature type="region of interest" description="Disordered" evidence="1">
    <location>
        <begin position="67"/>
        <end position="89"/>
    </location>
</feature>
<evidence type="ECO:0000256" key="1">
    <source>
        <dbReference type="SAM" id="MobiDB-lite"/>
    </source>
</evidence>
<dbReference type="EMBL" id="SPHZ02000007">
    <property type="protein sequence ID" value="KAF0905537.1"/>
    <property type="molecule type" value="Genomic_DNA"/>
</dbReference>
<accession>A0A6G1CZN7</accession>
<evidence type="ECO:0000313" key="2">
    <source>
        <dbReference type="EMBL" id="KAF0905537.1"/>
    </source>
</evidence>
<organism evidence="2 3">
    <name type="scientific">Oryza meyeriana var. granulata</name>
    <dbReference type="NCBI Taxonomy" id="110450"/>
    <lineage>
        <taxon>Eukaryota</taxon>
        <taxon>Viridiplantae</taxon>
        <taxon>Streptophyta</taxon>
        <taxon>Embryophyta</taxon>
        <taxon>Tracheophyta</taxon>
        <taxon>Spermatophyta</taxon>
        <taxon>Magnoliopsida</taxon>
        <taxon>Liliopsida</taxon>
        <taxon>Poales</taxon>
        <taxon>Poaceae</taxon>
        <taxon>BOP clade</taxon>
        <taxon>Oryzoideae</taxon>
        <taxon>Oryzeae</taxon>
        <taxon>Oryzinae</taxon>
        <taxon>Oryza</taxon>
        <taxon>Oryza meyeriana</taxon>
    </lineage>
</organism>
<evidence type="ECO:0000313" key="3">
    <source>
        <dbReference type="Proteomes" id="UP000479710"/>
    </source>
</evidence>
<dbReference type="Proteomes" id="UP000479710">
    <property type="component" value="Unassembled WGS sequence"/>
</dbReference>
<protein>
    <submittedName>
        <fullName evidence="2">Uncharacterized protein</fullName>
    </submittedName>
</protein>
<comment type="caution">
    <text evidence="2">The sequence shown here is derived from an EMBL/GenBank/DDBJ whole genome shotgun (WGS) entry which is preliminary data.</text>
</comment>
<feature type="compositionally biased region" description="Gly residues" evidence="1">
    <location>
        <begin position="11"/>
        <end position="21"/>
    </location>
</feature>
<gene>
    <name evidence="2" type="ORF">E2562_007334</name>
</gene>
<dbReference type="OrthoDB" id="5871515at2759"/>
<proteinExistence type="predicted"/>